<evidence type="ECO:0000313" key="1">
    <source>
        <dbReference type="EMBL" id="CBY09899.1"/>
    </source>
</evidence>
<sequence>MNSELERLLPELARFKYKIRNPAKIDLQIDLVECVLNRLIWTDRTGKVPLKRATEVLNDYFRRKRSRVSRQVYLSPEKIRTIVFGLAKPFDKRTSEVGIINRSFRTIRKRMERFAMTLECTVCRREDVLTHYDTTMDFSFDRRSFLLNTRPVYMDRILKWWWNDENNNGFIRTSKGREIINRAGCLVRFLLYSQEEKKLAEFRYLLYTEIAERIGDAIRANQHGIVNTLVVCYAVFDSTPFFVDEGIIANVVNAVTELQPGSSFSTPVNVYLNEIETLI</sequence>
<name>E4XGV1_OIKDI</name>
<evidence type="ECO:0000313" key="2">
    <source>
        <dbReference type="Proteomes" id="UP000001307"/>
    </source>
</evidence>
<dbReference type="EMBL" id="FN653049">
    <property type="protein sequence ID" value="CBY09899.1"/>
    <property type="molecule type" value="Genomic_DNA"/>
</dbReference>
<dbReference type="OrthoDB" id="10383963at2759"/>
<dbReference type="Proteomes" id="UP000001307">
    <property type="component" value="Unassembled WGS sequence"/>
</dbReference>
<organism evidence="1">
    <name type="scientific">Oikopleura dioica</name>
    <name type="common">Tunicate</name>
    <dbReference type="NCBI Taxonomy" id="34765"/>
    <lineage>
        <taxon>Eukaryota</taxon>
        <taxon>Metazoa</taxon>
        <taxon>Chordata</taxon>
        <taxon>Tunicata</taxon>
        <taxon>Appendicularia</taxon>
        <taxon>Copelata</taxon>
        <taxon>Oikopleuridae</taxon>
        <taxon>Oikopleura</taxon>
    </lineage>
</organism>
<keyword evidence="2" id="KW-1185">Reference proteome</keyword>
<gene>
    <name evidence="1" type="ORF">GSOID_T00010716001</name>
</gene>
<proteinExistence type="predicted"/>
<dbReference type="InParanoid" id="E4XGV1"/>
<dbReference type="AlphaFoldDB" id="E4XGV1"/>
<reference evidence="1" key="1">
    <citation type="journal article" date="2010" name="Science">
        <title>Plasticity of animal genome architecture unmasked by rapid evolution of a pelagic tunicate.</title>
        <authorList>
            <person name="Denoeud F."/>
            <person name="Henriet S."/>
            <person name="Mungpakdee S."/>
            <person name="Aury J.M."/>
            <person name="Da Silva C."/>
            <person name="Brinkmann H."/>
            <person name="Mikhaleva J."/>
            <person name="Olsen L.C."/>
            <person name="Jubin C."/>
            <person name="Canestro C."/>
            <person name="Bouquet J.M."/>
            <person name="Danks G."/>
            <person name="Poulain J."/>
            <person name="Campsteijn C."/>
            <person name="Adamski M."/>
            <person name="Cross I."/>
            <person name="Yadetie F."/>
            <person name="Muffato M."/>
            <person name="Louis A."/>
            <person name="Butcher S."/>
            <person name="Tsagkogeorga G."/>
            <person name="Konrad A."/>
            <person name="Singh S."/>
            <person name="Jensen M.F."/>
            <person name="Cong E.H."/>
            <person name="Eikeseth-Otteraa H."/>
            <person name="Noel B."/>
            <person name="Anthouard V."/>
            <person name="Porcel B.M."/>
            <person name="Kachouri-Lafond R."/>
            <person name="Nishino A."/>
            <person name="Ugolini M."/>
            <person name="Chourrout P."/>
            <person name="Nishida H."/>
            <person name="Aasland R."/>
            <person name="Huzurbazar S."/>
            <person name="Westhof E."/>
            <person name="Delsuc F."/>
            <person name="Lehrach H."/>
            <person name="Reinhardt R."/>
            <person name="Weissenbach J."/>
            <person name="Roy S.W."/>
            <person name="Artiguenave F."/>
            <person name="Postlethwait J.H."/>
            <person name="Manak J.R."/>
            <person name="Thompson E.M."/>
            <person name="Jaillon O."/>
            <person name="Du Pasquier L."/>
            <person name="Boudinot P."/>
            <person name="Liberles D.A."/>
            <person name="Volff J.N."/>
            <person name="Philippe H."/>
            <person name="Lenhard B."/>
            <person name="Roest Crollius H."/>
            <person name="Wincker P."/>
            <person name="Chourrout D."/>
        </authorList>
    </citation>
    <scope>NUCLEOTIDE SEQUENCE [LARGE SCALE GENOMIC DNA]</scope>
</reference>
<accession>E4XGV1</accession>
<protein>
    <submittedName>
        <fullName evidence="1">Uncharacterized protein</fullName>
    </submittedName>
</protein>